<sequence length="128" mass="14319">MLQSCFEKNKKTQNVLLSYLNLGISLYTVKNNCQFEIFACVQKTTLLLYILISKTFNCSNHAASSTTSSVTADSQPIQLSGVTEVAPQLSKAQCQRNEFRSMMFLSKIQGMHCKIQHLPLSITSVSLY</sequence>
<accession>A0A0V1I652</accession>
<reference evidence="1 2" key="1">
    <citation type="submission" date="2015-01" db="EMBL/GenBank/DDBJ databases">
        <title>Evolution of Trichinella species and genotypes.</title>
        <authorList>
            <person name="Korhonen P.K."/>
            <person name="Edoardo P."/>
            <person name="Giuseppe L.R."/>
            <person name="Gasser R.B."/>
        </authorList>
    </citation>
    <scope>NUCLEOTIDE SEQUENCE [LARGE SCALE GENOMIC DNA]</scope>
    <source>
        <strain evidence="1">ISS1029</strain>
    </source>
</reference>
<organism evidence="1 2">
    <name type="scientific">Trichinella zimbabwensis</name>
    <dbReference type="NCBI Taxonomy" id="268475"/>
    <lineage>
        <taxon>Eukaryota</taxon>
        <taxon>Metazoa</taxon>
        <taxon>Ecdysozoa</taxon>
        <taxon>Nematoda</taxon>
        <taxon>Enoplea</taxon>
        <taxon>Dorylaimia</taxon>
        <taxon>Trichinellida</taxon>
        <taxon>Trichinellidae</taxon>
        <taxon>Trichinella</taxon>
    </lineage>
</organism>
<name>A0A0V1I652_9BILA</name>
<evidence type="ECO:0000313" key="2">
    <source>
        <dbReference type="Proteomes" id="UP000055024"/>
    </source>
</evidence>
<dbReference type="Proteomes" id="UP000055024">
    <property type="component" value="Unassembled WGS sequence"/>
</dbReference>
<keyword evidence="2" id="KW-1185">Reference proteome</keyword>
<proteinExistence type="predicted"/>
<protein>
    <submittedName>
        <fullName evidence="1">Uncharacterized protein</fullName>
    </submittedName>
</protein>
<comment type="caution">
    <text evidence="1">The sequence shown here is derived from an EMBL/GenBank/DDBJ whole genome shotgun (WGS) entry which is preliminary data.</text>
</comment>
<gene>
    <name evidence="1" type="ORF">T11_5210</name>
</gene>
<evidence type="ECO:0000313" key="1">
    <source>
        <dbReference type="EMBL" id="KRZ18330.1"/>
    </source>
</evidence>
<dbReference type="AlphaFoldDB" id="A0A0V1I652"/>
<dbReference type="EMBL" id="JYDP01000003">
    <property type="protein sequence ID" value="KRZ18330.1"/>
    <property type="molecule type" value="Genomic_DNA"/>
</dbReference>